<comment type="caution">
    <text evidence="2">The sequence shown here is derived from an EMBL/GenBank/DDBJ whole genome shotgun (WGS) entry which is preliminary data.</text>
</comment>
<organism evidence="2 3">
    <name type="scientific">Clostridium novyi A str. 4552</name>
    <dbReference type="NCBI Taxonomy" id="1444289"/>
    <lineage>
        <taxon>Bacteria</taxon>
        <taxon>Bacillati</taxon>
        <taxon>Bacillota</taxon>
        <taxon>Clostridia</taxon>
        <taxon>Eubacteriales</taxon>
        <taxon>Clostridiaceae</taxon>
        <taxon>Clostridium</taxon>
    </lineage>
</organism>
<protein>
    <submittedName>
        <fullName evidence="2">Uncharacterized protein</fullName>
    </submittedName>
</protein>
<gene>
    <name evidence="2" type="ORF">Z968_11850</name>
</gene>
<proteinExistence type="predicted"/>
<evidence type="ECO:0000313" key="2">
    <source>
        <dbReference type="EMBL" id="KGM94350.1"/>
    </source>
</evidence>
<dbReference type="RefSeq" id="WP_039256203.1">
    <property type="nucleotide sequence ID" value="NZ_JENJ01000075.1"/>
</dbReference>
<keyword evidence="1" id="KW-1133">Transmembrane helix</keyword>
<keyword evidence="1" id="KW-0812">Transmembrane</keyword>
<reference evidence="2 3" key="1">
    <citation type="submission" date="2014-01" db="EMBL/GenBank/DDBJ databases">
        <title>Plasmidome dynamics in the species complex Clostridium novyi sensu lato converts strains of independent lineages into distinctly different pathogens.</title>
        <authorList>
            <person name="Skarin H."/>
            <person name="Segerman B."/>
        </authorList>
    </citation>
    <scope>NUCLEOTIDE SEQUENCE [LARGE SCALE GENOMIC DNA]</scope>
    <source>
        <strain evidence="2 3">4552</strain>
    </source>
</reference>
<keyword evidence="1" id="KW-0472">Membrane</keyword>
<dbReference type="EMBL" id="JENJ01000075">
    <property type="protein sequence ID" value="KGM94350.1"/>
    <property type="molecule type" value="Genomic_DNA"/>
</dbReference>
<name>A0A0A0I3U0_CLONO</name>
<dbReference type="Proteomes" id="UP000030012">
    <property type="component" value="Unassembled WGS sequence"/>
</dbReference>
<accession>A0A0A0I3U0</accession>
<evidence type="ECO:0000313" key="3">
    <source>
        <dbReference type="Proteomes" id="UP000030012"/>
    </source>
</evidence>
<dbReference type="AlphaFoldDB" id="A0A0A0I3U0"/>
<feature type="transmembrane region" description="Helical" evidence="1">
    <location>
        <begin position="27"/>
        <end position="45"/>
    </location>
</feature>
<evidence type="ECO:0000256" key="1">
    <source>
        <dbReference type="SAM" id="Phobius"/>
    </source>
</evidence>
<sequence length="61" mass="6690">MLFILLSGFIALAVFIALKFKLNGAIGRILFVLLGLIVLLARSLFMRVPEPEGIYNGILSL</sequence>